<dbReference type="AlphaFoldDB" id="A0A1S4EPU1"/>
<evidence type="ECO:0000256" key="3">
    <source>
        <dbReference type="ARBA" id="ARBA00022679"/>
    </source>
</evidence>
<feature type="transmembrane region" description="Helical" evidence="4">
    <location>
        <begin position="12"/>
        <end position="30"/>
    </location>
</feature>
<keyword evidence="4" id="KW-0812">Transmembrane</keyword>
<organism evidence="6 7">
    <name type="scientific">Diaphorina citri</name>
    <name type="common">Asian citrus psyllid</name>
    <dbReference type="NCBI Taxonomy" id="121845"/>
    <lineage>
        <taxon>Eukaryota</taxon>
        <taxon>Metazoa</taxon>
        <taxon>Ecdysozoa</taxon>
        <taxon>Arthropoda</taxon>
        <taxon>Hexapoda</taxon>
        <taxon>Insecta</taxon>
        <taxon>Pterygota</taxon>
        <taxon>Neoptera</taxon>
        <taxon>Paraneoptera</taxon>
        <taxon>Hemiptera</taxon>
        <taxon>Sternorrhyncha</taxon>
        <taxon>Psylloidea</taxon>
        <taxon>Psyllidae</taxon>
        <taxon>Diaphorininae</taxon>
        <taxon>Diaphorina</taxon>
    </lineage>
</organism>
<dbReference type="Proteomes" id="UP000079169">
    <property type="component" value="Unplaced"/>
</dbReference>
<reference evidence="7" key="1">
    <citation type="submission" date="2025-08" db="UniProtKB">
        <authorList>
            <consortium name="RefSeq"/>
        </authorList>
    </citation>
    <scope>IDENTIFICATION</scope>
</reference>
<evidence type="ECO:0000256" key="2">
    <source>
        <dbReference type="ARBA" id="ARBA00022676"/>
    </source>
</evidence>
<evidence type="ECO:0000256" key="4">
    <source>
        <dbReference type="SAM" id="Phobius"/>
    </source>
</evidence>
<evidence type="ECO:0000313" key="7">
    <source>
        <dbReference type="RefSeq" id="XP_017304196.2"/>
    </source>
</evidence>
<dbReference type="GO" id="GO:0050211">
    <property type="term" value="F:procollagen galactosyltransferase activity"/>
    <property type="evidence" value="ECO:0007669"/>
    <property type="project" value="TreeGrafter"/>
</dbReference>
<evidence type="ECO:0000313" key="6">
    <source>
        <dbReference type="Proteomes" id="UP000079169"/>
    </source>
</evidence>
<dbReference type="KEGG" id="dci:103520801"/>
<feature type="domain" description="Glycosyl transferase family 25" evidence="5">
    <location>
        <begin position="43"/>
        <end position="177"/>
    </location>
</feature>
<dbReference type="GeneID" id="103520801"/>
<dbReference type="PANTHER" id="PTHR10730:SF53">
    <property type="entry name" value="GLYCOSYLTRANSFERASE 25 FAMILY MEMBER"/>
    <property type="match status" value="1"/>
</dbReference>
<proteinExistence type="inferred from homology"/>
<keyword evidence="4" id="KW-1133">Transmembrane helix</keyword>
<evidence type="ECO:0000256" key="1">
    <source>
        <dbReference type="ARBA" id="ARBA00006721"/>
    </source>
</evidence>
<dbReference type="PANTHER" id="PTHR10730">
    <property type="entry name" value="PROCOLLAGEN-LYSINE,2-OXOGLUTARATE 5-DIOXYGENASE/GLYCOSYLTRANSFERASE 25 FAMILY MEMBER"/>
    <property type="match status" value="1"/>
</dbReference>
<dbReference type="Pfam" id="PF01755">
    <property type="entry name" value="Glyco_transf_25"/>
    <property type="match status" value="1"/>
</dbReference>
<accession>A0A1S4EPU1</accession>
<keyword evidence="4" id="KW-0472">Membrane</keyword>
<dbReference type="PaxDb" id="121845-A0A1S4EPU1"/>
<keyword evidence="3" id="KW-0808">Transferase</keyword>
<dbReference type="CDD" id="cd06532">
    <property type="entry name" value="Glyco_transf_25"/>
    <property type="match status" value="1"/>
</dbReference>
<keyword evidence="2" id="KW-0328">Glycosyltransferase</keyword>
<name>A0A1S4EPU1_DIACI</name>
<dbReference type="InterPro" id="IPR050757">
    <property type="entry name" value="Collagen_mod_GT25"/>
</dbReference>
<protein>
    <submittedName>
        <fullName evidence="7">Glycosyltransferase 25 family member-like</fullName>
    </submittedName>
</protein>
<dbReference type="InterPro" id="IPR002654">
    <property type="entry name" value="Glyco_trans_25"/>
</dbReference>
<comment type="similarity">
    <text evidence="1">Belongs to the glycosyltransferase 25 family.</text>
</comment>
<dbReference type="RefSeq" id="XP_017304196.2">
    <property type="nucleotide sequence ID" value="XM_017448707.2"/>
</dbReference>
<dbReference type="STRING" id="121845.A0A1S4EPU1"/>
<gene>
    <name evidence="7" type="primary">LOC103520801</name>
</gene>
<sequence>MNQPSSELSLSGIFVIYLYDILILITSLCFRKLNDTSLADLGITMLPGYADPYHKRPMKKGEIGCFLSHYNIWNEVVDNNHDIVMVLEDDVRFESFFRQKLATILKELKTKTLPAWDLIYLGRKKLSEKPDTWVSGSRYLVEASYSYWTLGYLLSRQGARKLTQARPLSNLLPVDEFLPLLSGKHPE</sequence>
<keyword evidence="6" id="KW-1185">Reference proteome</keyword>
<evidence type="ECO:0000259" key="5">
    <source>
        <dbReference type="Pfam" id="PF01755"/>
    </source>
</evidence>